<dbReference type="PANTHER" id="PTHR10492:SF100">
    <property type="entry name" value="ATP-DEPENDENT DNA HELICASE"/>
    <property type="match status" value="1"/>
</dbReference>
<gene>
    <name evidence="3" type="primary">LOC107764965</name>
</gene>
<dbReference type="KEGG" id="nta:107764965"/>
<keyword evidence="1" id="KW-0234">DNA repair</keyword>
<proteinExistence type="inferred from homology"/>
<name>A0A1S3XGR0_TOBAC</name>
<dbReference type="GO" id="GO:0016887">
    <property type="term" value="F:ATP hydrolysis activity"/>
    <property type="evidence" value="ECO:0007669"/>
    <property type="project" value="RHEA"/>
</dbReference>
<dbReference type="InterPro" id="IPR027417">
    <property type="entry name" value="P-loop_NTPase"/>
</dbReference>
<dbReference type="PANTHER" id="PTHR10492">
    <property type="match status" value="1"/>
</dbReference>
<keyword evidence="1" id="KW-0347">Helicase</keyword>
<dbReference type="OrthoDB" id="1927241at2759"/>
<keyword evidence="1" id="KW-0378">Hydrolase</keyword>
<feature type="non-terminal residue" evidence="3">
    <location>
        <position position="1"/>
    </location>
</feature>
<keyword evidence="1" id="KW-0233">DNA recombination</keyword>
<comment type="cofactor">
    <cofactor evidence="1">
        <name>Mg(2+)</name>
        <dbReference type="ChEBI" id="CHEBI:18420"/>
    </cofactor>
</comment>
<comment type="catalytic activity">
    <reaction evidence="1">
        <text>ATP + H2O = ADP + phosphate + H(+)</text>
        <dbReference type="Rhea" id="RHEA:13065"/>
        <dbReference type="ChEBI" id="CHEBI:15377"/>
        <dbReference type="ChEBI" id="CHEBI:15378"/>
        <dbReference type="ChEBI" id="CHEBI:30616"/>
        <dbReference type="ChEBI" id="CHEBI:43474"/>
        <dbReference type="ChEBI" id="CHEBI:456216"/>
        <dbReference type="EC" id="5.6.2.3"/>
    </reaction>
</comment>
<dbReference type="GO" id="GO:0000723">
    <property type="term" value="P:telomere maintenance"/>
    <property type="evidence" value="ECO:0007669"/>
    <property type="project" value="InterPro"/>
</dbReference>
<dbReference type="STRING" id="4097.A0A1S3XGR0"/>
<keyword evidence="1" id="KW-0227">DNA damage</keyword>
<feature type="domain" description="DNA helicase Pif1-like DEAD-box helicase" evidence="2">
    <location>
        <begin position="29"/>
        <end position="124"/>
    </location>
</feature>
<dbReference type="OMA" id="HIDIHEK"/>
<dbReference type="EC" id="5.6.2.3" evidence="1"/>
<accession>A0A1S3XGR0</accession>
<dbReference type="SUPFAM" id="SSF52540">
    <property type="entry name" value="P-loop containing nucleoside triphosphate hydrolases"/>
    <property type="match status" value="1"/>
</dbReference>
<evidence type="ECO:0000313" key="3">
    <source>
        <dbReference type="RefSeq" id="XP_016439024.1"/>
    </source>
</evidence>
<dbReference type="InterPro" id="IPR010285">
    <property type="entry name" value="DNA_helicase_pif1-like_DEAD"/>
</dbReference>
<dbReference type="GO" id="GO:0043139">
    <property type="term" value="F:5'-3' DNA helicase activity"/>
    <property type="evidence" value="ECO:0007669"/>
    <property type="project" value="UniProtKB-EC"/>
</dbReference>
<dbReference type="PaxDb" id="4097-A0A1S3XGR0"/>
<keyword evidence="1" id="KW-0547">Nucleotide-binding</keyword>
<evidence type="ECO:0000256" key="1">
    <source>
        <dbReference type="RuleBase" id="RU363044"/>
    </source>
</evidence>
<comment type="similarity">
    <text evidence="1">Belongs to the helicase family.</text>
</comment>
<evidence type="ECO:0000259" key="2">
    <source>
        <dbReference type="Pfam" id="PF05970"/>
    </source>
</evidence>
<sequence length="126" mass="13719">PSTAARKAKEIHFERSIIVSEDDILLHRKLNKNQLIAYDLITERIFSNKAGAFFINGPGGTGETLLYRALLAIVRSMGYIALATTTSGVAASILPGGRTAHSRFKIHIDIHEKPVATLAKKSHLQG</sequence>
<dbReference type="Pfam" id="PF05970">
    <property type="entry name" value="PIF1"/>
    <property type="match status" value="1"/>
</dbReference>
<keyword evidence="1" id="KW-0067">ATP-binding</keyword>
<reference evidence="3" key="1">
    <citation type="submission" date="2025-08" db="UniProtKB">
        <authorList>
            <consortium name="RefSeq"/>
        </authorList>
    </citation>
    <scope>IDENTIFICATION</scope>
</reference>
<dbReference type="RefSeq" id="XP_016439024.1">
    <property type="nucleotide sequence ID" value="XM_016583538.1"/>
</dbReference>
<dbReference type="GO" id="GO:0006281">
    <property type="term" value="P:DNA repair"/>
    <property type="evidence" value="ECO:0007669"/>
    <property type="project" value="UniProtKB-KW"/>
</dbReference>
<dbReference type="Gene3D" id="3.40.50.300">
    <property type="entry name" value="P-loop containing nucleotide triphosphate hydrolases"/>
    <property type="match status" value="1"/>
</dbReference>
<organism evidence="3">
    <name type="scientific">Nicotiana tabacum</name>
    <name type="common">Common tobacco</name>
    <dbReference type="NCBI Taxonomy" id="4097"/>
    <lineage>
        <taxon>Eukaryota</taxon>
        <taxon>Viridiplantae</taxon>
        <taxon>Streptophyta</taxon>
        <taxon>Embryophyta</taxon>
        <taxon>Tracheophyta</taxon>
        <taxon>Spermatophyta</taxon>
        <taxon>Magnoliopsida</taxon>
        <taxon>eudicotyledons</taxon>
        <taxon>Gunneridae</taxon>
        <taxon>Pentapetalae</taxon>
        <taxon>asterids</taxon>
        <taxon>lamiids</taxon>
        <taxon>Solanales</taxon>
        <taxon>Solanaceae</taxon>
        <taxon>Nicotianoideae</taxon>
        <taxon>Nicotianeae</taxon>
        <taxon>Nicotiana</taxon>
    </lineage>
</organism>
<protein>
    <recommendedName>
        <fullName evidence="1">ATP-dependent DNA helicase</fullName>
        <ecNumber evidence="1">5.6.2.3</ecNumber>
    </recommendedName>
</protein>
<dbReference type="GO" id="GO:0006310">
    <property type="term" value="P:DNA recombination"/>
    <property type="evidence" value="ECO:0007669"/>
    <property type="project" value="UniProtKB-KW"/>
</dbReference>
<dbReference type="GO" id="GO:0005524">
    <property type="term" value="F:ATP binding"/>
    <property type="evidence" value="ECO:0007669"/>
    <property type="project" value="UniProtKB-KW"/>
</dbReference>
<dbReference type="AlphaFoldDB" id="A0A1S3XGR0"/>